<comment type="caution">
    <text evidence="2">The sequence shown here is derived from an EMBL/GenBank/DDBJ whole genome shotgun (WGS) entry which is preliminary data.</text>
</comment>
<proteinExistence type="predicted"/>
<keyword evidence="3" id="KW-1185">Reference proteome</keyword>
<dbReference type="Pfam" id="PF13306">
    <property type="entry name" value="LRR_5"/>
    <property type="match status" value="2"/>
</dbReference>
<dbReference type="PANTHER" id="PTHR45661:SF3">
    <property type="entry name" value="IG-LIKE DOMAIN-CONTAINING PROTEIN"/>
    <property type="match status" value="1"/>
</dbReference>
<name>A0ABR2J090_9EUKA</name>
<feature type="coiled-coil region" evidence="1">
    <location>
        <begin position="151"/>
        <end position="178"/>
    </location>
</feature>
<keyword evidence="1" id="KW-0175">Coiled coil</keyword>
<dbReference type="InterPro" id="IPR053139">
    <property type="entry name" value="Surface_bspA-like"/>
</dbReference>
<dbReference type="Proteomes" id="UP001470230">
    <property type="component" value="Unassembled WGS sequence"/>
</dbReference>
<protein>
    <recommendedName>
        <fullName evidence="4">Surface antigen BspA-like</fullName>
    </recommendedName>
</protein>
<dbReference type="InterPro" id="IPR026906">
    <property type="entry name" value="LRR_5"/>
</dbReference>
<dbReference type="SUPFAM" id="SSF52058">
    <property type="entry name" value="L domain-like"/>
    <property type="match status" value="2"/>
</dbReference>
<reference evidence="2 3" key="1">
    <citation type="submission" date="2024-04" db="EMBL/GenBank/DDBJ databases">
        <title>Tritrichomonas musculus Genome.</title>
        <authorList>
            <person name="Alves-Ferreira E."/>
            <person name="Grigg M."/>
            <person name="Lorenzi H."/>
            <person name="Galac M."/>
        </authorList>
    </citation>
    <scope>NUCLEOTIDE SEQUENCE [LARGE SCALE GENOMIC DNA]</scope>
    <source>
        <strain evidence="2 3">EAF2021</strain>
    </source>
</reference>
<dbReference type="EMBL" id="JAPFFF010000013">
    <property type="protein sequence ID" value="KAK8871309.1"/>
    <property type="molecule type" value="Genomic_DNA"/>
</dbReference>
<accession>A0ABR2J090</accession>
<organism evidence="2 3">
    <name type="scientific">Tritrichomonas musculus</name>
    <dbReference type="NCBI Taxonomy" id="1915356"/>
    <lineage>
        <taxon>Eukaryota</taxon>
        <taxon>Metamonada</taxon>
        <taxon>Parabasalia</taxon>
        <taxon>Tritrichomonadida</taxon>
        <taxon>Tritrichomonadidae</taxon>
        <taxon>Tritrichomonas</taxon>
    </lineage>
</organism>
<evidence type="ECO:0000256" key="1">
    <source>
        <dbReference type="SAM" id="Coils"/>
    </source>
</evidence>
<dbReference type="PANTHER" id="PTHR45661">
    <property type="entry name" value="SURFACE ANTIGEN"/>
    <property type="match status" value="1"/>
</dbReference>
<gene>
    <name evidence="2" type="ORF">M9Y10_007029</name>
</gene>
<dbReference type="InterPro" id="IPR036770">
    <property type="entry name" value="Ankyrin_rpt-contain_sf"/>
</dbReference>
<evidence type="ECO:0000313" key="3">
    <source>
        <dbReference type="Proteomes" id="UP001470230"/>
    </source>
</evidence>
<dbReference type="SUPFAM" id="SSF48403">
    <property type="entry name" value="Ankyrin repeat"/>
    <property type="match status" value="1"/>
</dbReference>
<sequence length="754" mass="85404">MEVQEYFEIMKTIQTHIIELLDTENDTDDESIMKLIYDHQIREDRSLLAALINLIVNISSNHHRPSNFFKKIETIFLILKDDMSHHFSNIELYDFSKNNKRILLFFFQNKIVVPDKSIASFLVCQIESNTSSQEEQKNDNALFFYPEIKEFIDDEELKEKIEKRLENLQLNNSIFDENRTIGENDNYICHLIRNDLVEEFVAYVNRTNYDLSSKIKPSIFETNNFLINHKCPSLIEYSAFFGSIQILQYLNFNKVQLTRSLWLYCIHSNNADLVHFLEDKHIGIEDYYHKIYISEAIKCHHNNIANYLINCFSRNEKEIENFIYFKGIKYYNFSFFPEFMNDNVFNFMCELNCFPILETLLKMENLNVNIKGALNVYTKKEKIDIVNLIIKHKSIFNRAFEGCTSLSQIIIPFSVNFIGDFAFERCIALKQIVIPSSVKNIGNNSFEGCISLVQISIPSSIISIGKYAFSKCTSLEQILFDNHSSLLIIDDYAFEGCKALKEIRIPHSVTKIGKFAFGGCSSLKNIEIPISVEEVNGGAFLKCSSLEVISICSQSIKLGLKVFDGCSSVVLTNNMKMIPSYMFSGCSTLTKIILPSSVVSIEDHAFEKCSFLQSISIPTSVTSIGNNAFDGCSSLIEILIPSSVNQIGRSAFNGCCSLVQVLIPSISSIKNHLFAGCSSLTQISIPSSVTSIGNNAFWKCSSLNQISIPSSVTWIGNNAFLGCNSLDQITIPSSVITIGKNAFSSLTKVIKINK</sequence>
<evidence type="ECO:0000313" key="2">
    <source>
        <dbReference type="EMBL" id="KAK8871309.1"/>
    </source>
</evidence>
<dbReference type="InterPro" id="IPR032675">
    <property type="entry name" value="LRR_dom_sf"/>
</dbReference>
<evidence type="ECO:0008006" key="4">
    <source>
        <dbReference type="Google" id="ProtNLM"/>
    </source>
</evidence>
<dbReference type="Gene3D" id="3.80.10.10">
    <property type="entry name" value="Ribonuclease Inhibitor"/>
    <property type="match status" value="4"/>
</dbReference>